<evidence type="ECO:0000313" key="2">
    <source>
        <dbReference type="EMBL" id="ACY97097.1"/>
    </source>
</evidence>
<dbReference type="STRING" id="471852.Tcur_1521"/>
<organism evidence="2 3">
    <name type="scientific">Thermomonospora curvata (strain ATCC 19995 / DSM 43183 / JCM 3096 / KCTC 9072 / NBRC 15933 / NCIMB 10081 / Henssen B9)</name>
    <dbReference type="NCBI Taxonomy" id="471852"/>
    <lineage>
        <taxon>Bacteria</taxon>
        <taxon>Bacillati</taxon>
        <taxon>Actinomycetota</taxon>
        <taxon>Actinomycetes</taxon>
        <taxon>Streptosporangiales</taxon>
        <taxon>Thermomonosporaceae</taxon>
        <taxon>Thermomonospora</taxon>
    </lineage>
</organism>
<dbReference type="EMBL" id="CP001738">
    <property type="protein sequence ID" value="ACY97097.1"/>
    <property type="molecule type" value="Genomic_DNA"/>
</dbReference>
<proteinExistence type="predicted"/>
<dbReference type="KEGG" id="tcu:Tcur_1521"/>
<sequence>MRSRPCGTSREPRNTTPRARQRAPHRSGPGRFRRAAVLLVLASGLAAGCGEETAAPPTAEHSARAQRLGVPVELIYVIDLEGYRRATGAMGAYGDAGFQDIYLYGESDVRLTVERRTITAADCPSLPVPAASGAAVRCGRDGEGWRRSSGNRLEYALTRGELLVRVSGQAGAVAFESLREAAVKARPATREELDEMLAAGSSGGAPQMPPRGDLPPHGDGAPDNRVGPGG</sequence>
<dbReference type="HOGENOM" id="CLU_1260830_0_0_11"/>
<protein>
    <submittedName>
        <fullName evidence="2">Uncharacterized protein</fullName>
    </submittedName>
</protein>
<keyword evidence="3" id="KW-1185">Reference proteome</keyword>
<evidence type="ECO:0000256" key="1">
    <source>
        <dbReference type="SAM" id="MobiDB-lite"/>
    </source>
</evidence>
<dbReference type="eggNOG" id="ENOG50333DI">
    <property type="taxonomic scope" value="Bacteria"/>
</dbReference>
<name>D1AAT7_THECD</name>
<feature type="region of interest" description="Disordered" evidence="1">
    <location>
        <begin position="186"/>
        <end position="230"/>
    </location>
</feature>
<dbReference type="Proteomes" id="UP000001918">
    <property type="component" value="Chromosome"/>
</dbReference>
<gene>
    <name evidence="2" type="ordered locus">Tcur_1521</name>
</gene>
<accession>D1AAT7</accession>
<evidence type="ECO:0000313" key="3">
    <source>
        <dbReference type="Proteomes" id="UP000001918"/>
    </source>
</evidence>
<feature type="region of interest" description="Disordered" evidence="1">
    <location>
        <begin position="1"/>
        <end position="29"/>
    </location>
</feature>
<dbReference type="AlphaFoldDB" id="D1AAT7"/>
<reference evidence="2 3" key="1">
    <citation type="journal article" date="2011" name="Stand. Genomic Sci.">
        <title>Complete genome sequence of Thermomonospora curvata type strain (B9).</title>
        <authorList>
            <person name="Chertkov O."/>
            <person name="Sikorski J."/>
            <person name="Nolan M."/>
            <person name="Lapidus A."/>
            <person name="Lucas S."/>
            <person name="Del Rio T.G."/>
            <person name="Tice H."/>
            <person name="Cheng J.F."/>
            <person name="Goodwin L."/>
            <person name="Pitluck S."/>
            <person name="Liolios K."/>
            <person name="Ivanova N."/>
            <person name="Mavromatis K."/>
            <person name="Mikhailova N."/>
            <person name="Ovchinnikova G."/>
            <person name="Pati A."/>
            <person name="Chen A."/>
            <person name="Palaniappan K."/>
            <person name="Djao O.D."/>
            <person name="Land M."/>
            <person name="Hauser L."/>
            <person name="Chang Y.J."/>
            <person name="Jeffries C.D."/>
            <person name="Brettin T."/>
            <person name="Han C."/>
            <person name="Detter J.C."/>
            <person name="Rohde M."/>
            <person name="Goker M."/>
            <person name="Woyke T."/>
            <person name="Bristow J."/>
            <person name="Eisen J.A."/>
            <person name="Markowitz V."/>
            <person name="Hugenholtz P."/>
            <person name="Klenk H.P."/>
            <person name="Kyrpides N.C."/>
        </authorList>
    </citation>
    <scope>NUCLEOTIDE SEQUENCE [LARGE SCALE GENOMIC DNA]</scope>
    <source>
        <strain evidence="3">ATCC 19995 / DSM 43183 / JCM 3096 / KCTC 9072 / NBRC 15933 / NCIMB 10081 / Henssen B9</strain>
    </source>
</reference>